<protein>
    <submittedName>
        <fullName evidence="3">Class I SAM-dependent methyltransferase</fullName>
        <ecNumber evidence="3">2.1.1.-</ecNumber>
    </submittedName>
</protein>
<keyword evidence="4" id="KW-1185">Reference proteome</keyword>
<dbReference type="Pfam" id="PF04072">
    <property type="entry name" value="LCM"/>
    <property type="match status" value="1"/>
</dbReference>
<evidence type="ECO:0000256" key="2">
    <source>
        <dbReference type="ARBA" id="ARBA00022679"/>
    </source>
</evidence>
<dbReference type="SUPFAM" id="SSF53335">
    <property type="entry name" value="S-adenosyl-L-methionine-dependent methyltransferases"/>
    <property type="match status" value="1"/>
</dbReference>
<evidence type="ECO:0000313" key="4">
    <source>
        <dbReference type="Proteomes" id="UP000733379"/>
    </source>
</evidence>
<name>A0ABS6BEE9_9NOCA</name>
<dbReference type="InterPro" id="IPR016874">
    <property type="entry name" value="TcmP-like"/>
</dbReference>
<dbReference type="GO" id="GO:0032259">
    <property type="term" value="P:methylation"/>
    <property type="evidence" value="ECO:0007669"/>
    <property type="project" value="UniProtKB-KW"/>
</dbReference>
<dbReference type="RefSeq" id="WP_215924395.1">
    <property type="nucleotide sequence ID" value="NZ_JAHKNI010000032.1"/>
</dbReference>
<evidence type="ECO:0000256" key="1">
    <source>
        <dbReference type="ARBA" id="ARBA00022603"/>
    </source>
</evidence>
<evidence type="ECO:0000313" key="3">
    <source>
        <dbReference type="EMBL" id="MBU3068160.1"/>
    </source>
</evidence>
<organism evidence="3 4">
    <name type="scientific">Nocardia albiluteola</name>
    <dbReference type="NCBI Taxonomy" id="2842303"/>
    <lineage>
        <taxon>Bacteria</taxon>
        <taxon>Bacillati</taxon>
        <taxon>Actinomycetota</taxon>
        <taxon>Actinomycetes</taxon>
        <taxon>Mycobacteriales</taxon>
        <taxon>Nocardiaceae</taxon>
        <taxon>Nocardia</taxon>
    </lineage>
</organism>
<dbReference type="InterPro" id="IPR029063">
    <property type="entry name" value="SAM-dependent_MTases_sf"/>
</dbReference>
<proteinExistence type="predicted"/>
<sequence>MTPPRTRLDLNQLEQTLLITLWAKALDSRLPIPMLGDTRSAEIADRIDYDFATLKIKDSLTYETALRSRKLDDAVRMFTAAHPDAVVLDLGCGLDPRMHRCQPASGIDWYDVDFPDVIALRPEFLSEPSHLVGADITAAGWLAGIPRDRPAMIVAEGLIPFLPGTAFHVLTRALTDHFGTGEIALNGYTRFAAWAMKYHPTIKALGITAAAGFDDPREPETWGAGLTLVDEDFLTRAPEVADWPQPLRGLTRSMAHSRALSRQGARILRYRF</sequence>
<accession>A0ABS6BEE9</accession>
<dbReference type="Gene3D" id="3.40.50.150">
    <property type="entry name" value="Vaccinia Virus protein VP39"/>
    <property type="match status" value="1"/>
</dbReference>
<gene>
    <name evidence="3" type="ORF">KO481_42425</name>
</gene>
<dbReference type="PANTHER" id="PTHR43619">
    <property type="entry name" value="S-ADENOSYL-L-METHIONINE-DEPENDENT METHYLTRANSFERASE YKTD-RELATED"/>
    <property type="match status" value="1"/>
</dbReference>
<dbReference type="EC" id="2.1.1.-" evidence="3"/>
<keyword evidence="1 3" id="KW-0489">Methyltransferase</keyword>
<comment type="caution">
    <text evidence="3">The sequence shown here is derived from an EMBL/GenBank/DDBJ whole genome shotgun (WGS) entry which is preliminary data.</text>
</comment>
<dbReference type="GO" id="GO:0008168">
    <property type="term" value="F:methyltransferase activity"/>
    <property type="evidence" value="ECO:0007669"/>
    <property type="project" value="UniProtKB-KW"/>
</dbReference>
<dbReference type="PIRSF" id="PIRSF028177">
    <property type="entry name" value="Polyketide_synth_Omtfrase_TcmP"/>
    <property type="match status" value="1"/>
</dbReference>
<dbReference type="InterPro" id="IPR007213">
    <property type="entry name" value="Ppm1/Ppm2/Tcmp"/>
</dbReference>
<dbReference type="Proteomes" id="UP000733379">
    <property type="component" value="Unassembled WGS sequence"/>
</dbReference>
<keyword evidence="2 3" id="KW-0808">Transferase</keyword>
<dbReference type="EMBL" id="JAHKNI010000032">
    <property type="protein sequence ID" value="MBU3068160.1"/>
    <property type="molecule type" value="Genomic_DNA"/>
</dbReference>
<dbReference type="PANTHER" id="PTHR43619:SF2">
    <property type="entry name" value="S-ADENOSYL-L-METHIONINE-DEPENDENT METHYLTRANSFERASES SUPERFAMILY PROTEIN"/>
    <property type="match status" value="1"/>
</dbReference>
<reference evidence="3 4" key="1">
    <citation type="submission" date="2021-06" db="EMBL/GenBank/DDBJ databases">
        <title>Actinomycetes sequencing.</title>
        <authorList>
            <person name="Shan Q."/>
        </authorList>
    </citation>
    <scope>NUCLEOTIDE SEQUENCE [LARGE SCALE GENOMIC DNA]</scope>
    <source>
        <strain evidence="3 4">NEAU-G5</strain>
    </source>
</reference>